<dbReference type="PANTHER" id="PTHR35891">
    <property type="entry name" value="THIOL:DISULFIDE INTERCHANGE PROTEIN DSBA"/>
    <property type="match status" value="1"/>
</dbReference>
<evidence type="ECO:0000256" key="4">
    <source>
        <dbReference type="ARBA" id="ARBA00022764"/>
    </source>
</evidence>
<keyword evidence="3" id="KW-0732">Signal</keyword>
<keyword evidence="10" id="KW-1185">Reference proteome</keyword>
<evidence type="ECO:0000256" key="1">
    <source>
        <dbReference type="ARBA" id="ARBA00004418"/>
    </source>
</evidence>
<dbReference type="Pfam" id="PF01323">
    <property type="entry name" value="DSBA"/>
    <property type="match status" value="1"/>
</dbReference>
<evidence type="ECO:0000256" key="3">
    <source>
        <dbReference type="ARBA" id="ARBA00022729"/>
    </source>
</evidence>
<comment type="similarity">
    <text evidence="2">Belongs to the thioredoxin family. DsbA subfamily.</text>
</comment>
<gene>
    <name evidence="9" type="ORF">ACFOW7_01640</name>
</gene>
<reference evidence="10" key="1">
    <citation type="journal article" date="2019" name="Int. J. Syst. Evol. Microbiol.">
        <title>The Global Catalogue of Microorganisms (GCM) 10K type strain sequencing project: providing services to taxonomists for standard genome sequencing and annotation.</title>
        <authorList>
            <consortium name="The Broad Institute Genomics Platform"/>
            <consortium name="The Broad Institute Genome Sequencing Center for Infectious Disease"/>
            <person name="Wu L."/>
            <person name="Ma J."/>
        </authorList>
    </citation>
    <scope>NUCLEOTIDE SEQUENCE [LARGE SCALE GENOMIC DNA]</scope>
    <source>
        <strain evidence="10">LMG 29894</strain>
    </source>
</reference>
<dbReference type="SUPFAM" id="SSF52833">
    <property type="entry name" value="Thioredoxin-like"/>
    <property type="match status" value="1"/>
</dbReference>
<evidence type="ECO:0000256" key="6">
    <source>
        <dbReference type="ARBA" id="ARBA00023284"/>
    </source>
</evidence>
<accession>A0ABV8MMG4</accession>
<evidence type="ECO:0000259" key="8">
    <source>
        <dbReference type="PROSITE" id="PS51352"/>
    </source>
</evidence>
<dbReference type="InterPro" id="IPR050824">
    <property type="entry name" value="Thiol_disulfide_DsbA"/>
</dbReference>
<dbReference type="InterPro" id="IPR023205">
    <property type="entry name" value="DsbA/DsbL"/>
</dbReference>
<dbReference type="PROSITE" id="PS00194">
    <property type="entry name" value="THIOREDOXIN_1"/>
    <property type="match status" value="1"/>
</dbReference>
<evidence type="ECO:0000313" key="9">
    <source>
        <dbReference type="EMBL" id="MFC4158050.1"/>
    </source>
</evidence>
<sequence>MHLPALFGRFVMILSLLFVGRFALADDGHGHEPVVTLTKPQPVATPGKIEVIEFFWYGCPACNATEPAVEAWEKTLPKDVVFRREHVLWTGRSDMDGHAKLFNALSMLNLLPTHHRAVFDAIHRDKLELRDQDTLAKWVAQRGIDQRRFMAAYQAFDMNARLDRARKFGKDYQLQSVPSFVVNGKYLTSPGAVGDPQKMFALIDQLIARERKLIKR</sequence>
<organism evidence="9 10">
    <name type="scientific">Chitinimonas lacunae</name>
    <dbReference type="NCBI Taxonomy" id="1963018"/>
    <lineage>
        <taxon>Bacteria</taxon>
        <taxon>Pseudomonadati</taxon>
        <taxon>Pseudomonadota</taxon>
        <taxon>Betaproteobacteria</taxon>
        <taxon>Neisseriales</taxon>
        <taxon>Chitinibacteraceae</taxon>
        <taxon>Chitinimonas</taxon>
    </lineage>
</organism>
<dbReference type="PROSITE" id="PS51352">
    <property type="entry name" value="THIOREDOXIN_2"/>
    <property type="match status" value="1"/>
</dbReference>
<dbReference type="Proteomes" id="UP001595791">
    <property type="component" value="Unassembled WGS sequence"/>
</dbReference>
<dbReference type="Gene3D" id="3.40.30.10">
    <property type="entry name" value="Glutaredoxin"/>
    <property type="match status" value="1"/>
</dbReference>
<feature type="domain" description="Thioredoxin" evidence="8">
    <location>
        <begin position="13"/>
        <end position="208"/>
    </location>
</feature>
<dbReference type="InterPro" id="IPR013766">
    <property type="entry name" value="Thioredoxin_domain"/>
</dbReference>
<evidence type="ECO:0000256" key="2">
    <source>
        <dbReference type="ARBA" id="ARBA00005791"/>
    </source>
</evidence>
<dbReference type="InterPro" id="IPR001853">
    <property type="entry name" value="DSBA-like_thioredoxin_dom"/>
</dbReference>
<comment type="caution">
    <text evidence="9">The sequence shown here is derived from an EMBL/GenBank/DDBJ whole genome shotgun (WGS) entry which is preliminary data.</text>
</comment>
<protein>
    <recommendedName>
        <fullName evidence="7">Thiol:disulfide interchange protein</fullName>
    </recommendedName>
</protein>
<proteinExistence type="inferred from homology"/>
<dbReference type="RefSeq" id="WP_378160322.1">
    <property type="nucleotide sequence ID" value="NZ_JBHSBU010000001.1"/>
</dbReference>
<keyword evidence="5 7" id="KW-1015">Disulfide bond</keyword>
<dbReference type="InterPro" id="IPR017937">
    <property type="entry name" value="Thioredoxin_CS"/>
</dbReference>
<dbReference type="CDD" id="cd03019">
    <property type="entry name" value="DsbA_DsbA"/>
    <property type="match status" value="1"/>
</dbReference>
<keyword evidence="6" id="KW-0676">Redox-active center</keyword>
<dbReference type="PANTHER" id="PTHR35891:SF3">
    <property type="entry name" value="THIOL:DISULFIDE INTERCHANGE PROTEIN DSBL"/>
    <property type="match status" value="1"/>
</dbReference>
<dbReference type="InterPro" id="IPR036249">
    <property type="entry name" value="Thioredoxin-like_sf"/>
</dbReference>
<evidence type="ECO:0000256" key="5">
    <source>
        <dbReference type="ARBA" id="ARBA00023157"/>
    </source>
</evidence>
<evidence type="ECO:0000256" key="7">
    <source>
        <dbReference type="PIRNR" id="PIRNR001488"/>
    </source>
</evidence>
<name>A0ABV8MMG4_9NEIS</name>
<dbReference type="EMBL" id="JBHSBU010000001">
    <property type="protein sequence ID" value="MFC4158050.1"/>
    <property type="molecule type" value="Genomic_DNA"/>
</dbReference>
<keyword evidence="4 7" id="KW-0574">Periplasm</keyword>
<comment type="subcellular location">
    <subcellularLocation>
        <location evidence="1 7">Periplasm</location>
    </subcellularLocation>
</comment>
<dbReference type="PIRSF" id="PIRSF001488">
    <property type="entry name" value="Tdi_protein"/>
    <property type="match status" value="1"/>
</dbReference>
<evidence type="ECO:0000313" key="10">
    <source>
        <dbReference type="Proteomes" id="UP001595791"/>
    </source>
</evidence>